<reference evidence="6" key="1">
    <citation type="submission" date="2025-08" db="UniProtKB">
        <authorList>
            <consortium name="RefSeq"/>
        </authorList>
    </citation>
    <scope>IDENTIFICATION</scope>
    <source>
        <tissue evidence="6">Seedling</tissue>
    </source>
</reference>
<evidence type="ECO:0000256" key="2">
    <source>
        <dbReference type="ARBA" id="ARBA00022692"/>
    </source>
</evidence>
<organism evidence="5 6">
    <name type="scientific">Ziziphus jujuba</name>
    <name type="common">Chinese jujube</name>
    <name type="synonym">Ziziphus sativa</name>
    <dbReference type="NCBI Taxonomy" id="326968"/>
    <lineage>
        <taxon>Eukaryota</taxon>
        <taxon>Viridiplantae</taxon>
        <taxon>Streptophyta</taxon>
        <taxon>Embryophyta</taxon>
        <taxon>Tracheophyta</taxon>
        <taxon>Spermatophyta</taxon>
        <taxon>Magnoliopsida</taxon>
        <taxon>eudicotyledons</taxon>
        <taxon>Gunneridae</taxon>
        <taxon>Pentapetalae</taxon>
        <taxon>rosids</taxon>
        <taxon>fabids</taxon>
        <taxon>Rosales</taxon>
        <taxon>Rhamnaceae</taxon>
        <taxon>Paliureae</taxon>
        <taxon>Ziziphus</taxon>
    </lineage>
</organism>
<keyword evidence="4" id="KW-0472">Membrane</keyword>
<evidence type="ECO:0000256" key="3">
    <source>
        <dbReference type="ARBA" id="ARBA00022989"/>
    </source>
</evidence>
<dbReference type="GeneID" id="112491755"/>
<accession>A0ABM3IIC5</accession>
<dbReference type="InterPro" id="IPR002657">
    <property type="entry name" value="BilAc:Na_symport/Acr3"/>
</dbReference>
<keyword evidence="5" id="KW-1185">Reference proteome</keyword>
<evidence type="ECO:0000256" key="4">
    <source>
        <dbReference type="ARBA" id="ARBA00023136"/>
    </source>
</evidence>
<protein>
    <submittedName>
        <fullName evidence="6">Probable sodium/metabolite cotransporter BASS1, chloroplastic isoform X1</fullName>
    </submittedName>
</protein>
<dbReference type="Pfam" id="PF01758">
    <property type="entry name" value="SBF"/>
    <property type="match status" value="1"/>
</dbReference>
<dbReference type="RefSeq" id="XP_048328987.2">
    <property type="nucleotide sequence ID" value="XM_048473030.2"/>
</dbReference>
<evidence type="ECO:0000313" key="5">
    <source>
        <dbReference type="Proteomes" id="UP001652623"/>
    </source>
</evidence>
<proteinExistence type="predicted"/>
<keyword evidence="3" id="KW-1133">Transmembrane helix</keyword>
<sequence>MRAQWDIETRNEECWSPVVAVLQVVKITRMENFLHQLPAEMHCGCYVLCSFQSLVRPISGFLVCKLLNLPSHYAAGLILVGCCPGSGSANHCRHTF</sequence>
<dbReference type="Proteomes" id="UP001652623">
    <property type="component" value="Chromosome 2"/>
</dbReference>
<dbReference type="Gene3D" id="1.20.1530.20">
    <property type="match status" value="1"/>
</dbReference>
<keyword evidence="2" id="KW-0812">Transmembrane</keyword>
<dbReference type="InterPro" id="IPR038770">
    <property type="entry name" value="Na+/solute_symporter_sf"/>
</dbReference>
<gene>
    <name evidence="6" type="primary">LOC112491755</name>
</gene>
<comment type="subcellular location">
    <subcellularLocation>
        <location evidence="1">Membrane</location>
        <topology evidence="1">Multi-pass membrane protein</topology>
    </subcellularLocation>
</comment>
<evidence type="ECO:0000256" key="1">
    <source>
        <dbReference type="ARBA" id="ARBA00004141"/>
    </source>
</evidence>
<name>A0ABM3IIC5_ZIZJJ</name>
<evidence type="ECO:0000313" key="6">
    <source>
        <dbReference type="RefSeq" id="XP_048328987.2"/>
    </source>
</evidence>